<dbReference type="EMBL" id="CAJNJA010051272">
    <property type="protein sequence ID" value="CAE7843518.1"/>
    <property type="molecule type" value="Genomic_DNA"/>
</dbReference>
<dbReference type="Proteomes" id="UP000601435">
    <property type="component" value="Unassembled WGS sequence"/>
</dbReference>
<keyword evidence="2" id="KW-1185">Reference proteome</keyword>
<evidence type="ECO:0000313" key="1">
    <source>
        <dbReference type="EMBL" id="CAE7843518.1"/>
    </source>
</evidence>
<gene>
    <name evidence="1" type="ORF">SNEC2469_LOCUS25779</name>
</gene>
<name>A0A812ZYC7_9DINO</name>
<sequence>MQTMEASEDCIESSLEEARRGTQRFPYGRWTHINASYEISAAGVFTERLQPGQTARGQLRQHEATPWAWSVQLSEDPRNVGQISFQLTEECQLRSVYVDENGHKKGQQRAIRG</sequence>
<evidence type="ECO:0000313" key="2">
    <source>
        <dbReference type="Proteomes" id="UP000601435"/>
    </source>
</evidence>
<proteinExistence type="predicted"/>
<accession>A0A812ZYC7</accession>
<protein>
    <submittedName>
        <fullName evidence="1">Uncharacterized protein</fullName>
    </submittedName>
</protein>
<comment type="caution">
    <text evidence="1">The sequence shown here is derived from an EMBL/GenBank/DDBJ whole genome shotgun (WGS) entry which is preliminary data.</text>
</comment>
<organism evidence="1 2">
    <name type="scientific">Symbiodinium necroappetens</name>
    <dbReference type="NCBI Taxonomy" id="1628268"/>
    <lineage>
        <taxon>Eukaryota</taxon>
        <taxon>Sar</taxon>
        <taxon>Alveolata</taxon>
        <taxon>Dinophyceae</taxon>
        <taxon>Suessiales</taxon>
        <taxon>Symbiodiniaceae</taxon>
        <taxon>Symbiodinium</taxon>
    </lineage>
</organism>
<reference evidence="1" key="1">
    <citation type="submission" date="2021-02" db="EMBL/GenBank/DDBJ databases">
        <authorList>
            <person name="Dougan E. K."/>
            <person name="Rhodes N."/>
            <person name="Thang M."/>
            <person name="Chan C."/>
        </authorList>
    </citation>
    <scope>NUCLEOTIDE SEQUENCE</scope>
</reference>
<dbReference type="AlphaFoldDB" id="A0A812ZYC7"/>